<keyword evidence="2" id="KW-1185">Reference proteome</keyword>
<dbReference type="EMBL" id="AYKW01000024">
    <property type="protein sequence ID" value="PIL28337.1"/>
    <property type="molecule type" value="Genomic_DNA"/>
</dbReference>
<accession>A0A2G8S3N3</accession>
<dbReference type="OrthoDB" id="2750120at2759"/>
<comment type="caution">
    <text evidence="1">The sequence shown here is derived from an EMBL/GenBank/DDBJ whole genome shotgun (WGS) entry which is preliminary data.</text>
</comment>
<protein>
    <recommendedName>
        <fullName evidence="3">F-box domain-containing protein</fullName>
    </recommendedName>
</protein>
<gene>
    <name evidence="1" type="ORF">GSI_09488</name>
</gene>
<reference evidence="1 2" key="1">
    <citation type="journal article" date="2015" name="Sci. Rep.">
        <title>Chromosome-level genome map provides insights into diverse defense mechanisms in the medicinal fungus Ganoderma sinense.</title>
        <authorList>
            <person name="Zhu Y."/>
            <person name="Xu J."/>
            <person name="Sun C."/>
            <person name="Zhou S."/>
            <person name="Xu H."/>
            <person name="Nelson D.R."/>
            <person name="Qian J."/>
            <person name="Song J."/>
            <person name="Luo H."/>
            <person name="Xiang L."/>
            <person name="Li Y."/>
            <person name="Xu Z."/>
            <person name="Ji A."/>
            <person name="Wang L."/>
            <person name="Lu S."/>
            <person name="Hayward A."/>
            <person name="Sun W."/>
            <person name="Li X."/>
            <person name="Schwartz D.C."/>
            <person name="Wang Y."/>
            <person name="Chen S."/>
        </authorList>
    </citation>
    <scope>NUCLEOTIDE SEQUENCE [LARGE SCALE GENOMIC DNA]</scope>
    <source>
        <strain evidence="1 2">ZZ0214-1</strain>
    </source>
</reference>
<evidence type="ECO:0008006" key="3">
    <source>
        <dbReference type="Google" id="ProtNLM"/>
    </source>
</evidence>
<name>A0A2G8S3N3_9APHY</name>
<dbReference type="Gene3D" id="3.80.10.10">
    <property type="entry name" value="Ribonuclease Inhibitor"/>
    <property type="match status" value="1"/>
</dbReference>
<sequence>MTSLGNILEELNTDVLLQIFDYLEPDGALFPLSMTSRAVRIATMPVLFSCCSITVKEPINEGSFLPPYLWPYVRTLYLRDECPDLFAMTNPHRKLKFATDPLLCGTISAQFLRDALRSMPLLRSVHLMACTLDIHGIGWDSIATILSAPQLRSFTLGAYLLSPREAPSETCTDTLAPITTFRFDQPALHASLLKYPAQQDTLAFVLPRLRHSLESLHLPSEVAPVAVLSQTQWPRLRELSLTGEFDRSVGYPTPLASLFSGMSGLRILNLALALRRGVSRKRLMLWPEGYESWLPWPDLESLTLSFPDPEDRIFAHLPPSLRRLSLRCTPHHCLHLWDQFDYRRYDSPILYSSEMLEILTKISAPLLDHLQLEHLVDNAEDDLLRCIVDKFPSIGFLEVQRFQTSHESVPVATVAERLSGLHSLRTLRAHLQPARSIPVHRNPRTIEEASEIQGYYIERVAALYAVAAVLRSILPQPGIRLWLLQREDCGAAWRLFRKQDVAQGAQIEIDPGVAAIIEVCGF</sequence>
<dbReference type="SUPFAM" id="SSF52047">
    <property type="entry name" value="RNI-like"/>
    <property type="match status" value="1"/>
</dbReference>
<dbReference type="AlphaFoldDB" id="A0A2G8S3N3"/>
<dbReference type="Proteomes" id="UP000230002">
    <property type="component" value="Unassembled WGS sequence"/>
</dbReference>
<organism evidence="1 2">
    <name type="scientific">Ganoderma sinense ZZ0214-1</name>
    <dbReference type="NCBI Taxonomy" id="1077348"/>
    <lineage>
        <taxon>Eukaryota</taxon>
        <taxon>Fungi</taxon>
        <taxon>Dikarya</taxon>
        <taxon>Basidiomycota</taxon>
        <taxon>Agaricomycotina</taxon>
        <taxon>Agaricomycetes</taxon>
        <taxon>Polyporales</taxon>
        <taxon>Polyporaceae</taxon>
        <taxon>Ganoderma</taxon>
    </lineage>
</organism>
<dbReference type="InterPro" id="IPR032675">
    <property type="entry name" value="LRR_dom_sf"/>
</dbReference>
<proteinExistence type="predicted"/>
<evidence type="ECO:0000313" key="2">
    <source>
        <dbReference type="Proteomes" id="UP000230002"/>
    </source>
</evidence>
<evidence type="ECO:0000313" key="1">
    <source>
        <dbReference type="EMBL" id="PIL28337.1"/>
    </source>
</evidence>